<evidence type="ECO:0000256" key="3">
    <source>
        <dbReference type="ARBA" id="ARBA00023186"/>
    </source>
</evidence>
<reference evidence="7 8" key="1">
    <citation type="submission" date="2024-03" db="EMBL/GenBank/DDBJ databases">
        <title>The genome assembly and annotation of the cricket Gryllus longicercus Weissman &amp; Gray.</title>
        <authorList>
            <person name="Szrajer S."/>
            <person name="Gray D."/>
            <person name="Ylla G."/>
        </authorList>
    </citation>
    <scope>NUCLEOTIDE SEQUENCE [LARGE SCALE GENOMIC DNA]</scope>
    <source>
        <strain evidence="7">DAG 2021-001</strain>
        <tissue evidence="7">Whole body minus gut</tissue>
    </source>
</reference>
<keyword evidence="8" id="KW-1185">Reference proteome</keyword>
<dbReference type="Proteomes" id="UP001378592">
    <property type="component" value="Unassembled WGS sequence"/>
</dbReference>
<proteinExistence type="inferred from homology"/>
<dbReference type="GO" id="GO:0051082">
    <property type="term" value="F:unfolded protein binding"/>
    <property type="evidence" value="ECO:0007669"/>
    <property type="project" value="InterPro"/>
</dbReference>
<evidence type="ECO:0000313" key="7">
    <source>
        <dbReference type="EMBL" id="KAK7867170.1"/>
    </source>
</evidence>
<dbReference type="Gene3D" id="1.10.287.370">
    <property type="match status" value="1"/>
</dbReference>
<comment type="similarity">
    <text evidence="1 5">Belongs to the prefoldin subunit beta family.</text>
</comment>
<gene>
    <name evidence="7" type="ORF">R5R35_008367</name>
</gene>
<evidence type="ECO:0000256" key="6">
    <source>
        <dbReference type="SAM" id="Coils"/>
    </source>
</evidence>
<sequence>MANQNSSFQPDSDVHITYEDQQKINKFARHNARLDDLKEELKGKQNEYKNLEEASEELILMDDDSDEKIPYFMGEVFVYQDLENTQKTVEDAKTKILDEIKTLESRSSDIRSVMSDLKTQLYGKFGNHINLEAEED</sequence>
<dbReference type="AlphaFoldDB" id="A0AAN9VS99"/>
<dbReference type="InterPro" id="IPR002777">
    <property type="entry name" value="PFD_beta-like"/>
</dbReference>
<dbReference type="GO" id="GO:0005737">
    <property type="term" value="C:cytoplasm"/>
    <property type="evidence" value="ECO:0007669"/>
    <property type="project" value="UniProtKB-ARBA"/>
</dbReference>
<dbReference type="PIRSF" id="PIRSF016477">
    <property type="entry name" value="Prefoldin_subunit_4"/>
    <property type="match status" value="1"/>
</dbReference>
<dbReference type="PANTHER" id="PTHR21100:SF9">
    <property type="entry name" value="PREFOLDIN SUBUNIT 4"/>
    <property type="match status" value="1"/>
</dbReference>
<comment type="caution">
    <text evidence="7">The sequence shown here is derived from an EMBL/GenBank/DDBJ whole genome shotgun (WGS) entry which is preliminary data.</text>
</comment>
<dbReference type="Pfam" id="PF01920">
    <property type="entry name" value="Prefoldin_2"/>
    <property type="match status" value="1"/>
</dbReference>
<evidence type="ECO:0000313" key="8">
    <source>
        <dbReference type="Proteomes" id="UP001378592"/>
    </source>
</evidence>
<evidence type="ECO:0000256" key="5">
    <source>
        <dbReference type="PIRNR" id="PIRNR016477"/>
    </source>
</evidence>
<organism evidence="7 8">
    <name type="scientific">Gryllus longicercus</name>
    <dbReference type="NCBI Taxonomy" id="2509291"/>
    <lineage>
        <taxon>Eukaryota</taxon>
        <taxon>Metazoa</taxon>
        <taxon>Ecdysozoa</taxon>
        <taxon>Arthropoda</taxon>
        <taxon>Hexapoda</taxon>
        <taxon>Insecta</taxon>
        <taxon>Pterygota</taxon>
        <taxon>Neoptera</taxon>
        <taxon>Polyneoptera</taxon>
        <taxon>Orthoptera</taxon>
        <taxon>Ensifera</taxon>
        <taxon>Gryllidea</taxon>
        <taxon>Grylloidea</taxon>
        <taxon>Gryllidae</taxon>
        <taxon>Gryllinae</taxon>
        <taxon>Gryllus</taxon>
    </lineage>
</organism>
<accession>A0AAN9VS99</accession>
<keyword evidence="6" id="KW-0175">Coiled coil</keyword>
<dbReference type="PANTHER" id="PTHR21100">
    <property type="entry name" value="PREFOLDIN SUBUNIT 4"/>
    <property type="match status" value="1"/>
</dbReference>
<dbReference type="InterPro" id="IPR009053">
    <property type="entry name" value="Prefoldin"/>
</dbReference>
<feature type="coiled-coil region" evidence="6">
    <location>
        <begin position="27"/>
        <end position="61"/>
    </location>
</feature>
<keyword evidence="3 5" id="KW-0143">Chaperone</keyword>
<dbReference type="SUPFAM" id="SSF46579">
    <property type="entry name" value="Prefoldin"/>
    <property type="match status" value="1"/>
</dbReference>
<comment type="function">
    <text evidence="4 5">Binds specifically to cytosolic chaperonin (c-CPN) and transfers target proteins to it. Binds to nascent polypeptide chain and promotes folding in an environment in which there are many competing pathways for nonnative proteins.</text>
</comment>
<protein>
    <recommendedName>
        <fullName evidence="5">Prefoldin subunit 4</fullName>
    </recommendedName>
</protein>
<evidence type="ECO:0000256" key="4">
    <source>
        <dbReference type="ARBA" id="ARBA00024667"/>
    </source>
</evidence>
<dbReference type="CDD" id="cd23165">
    <property type="entry name" value="Prefoldin_4"/>
    <property type="match status" value="1"/>
</dbReference>
<evidence type="ECO:0000256" key="2">
    <source>
        <dbReference type="ARBA" id="ARBA00011695"/>
    </source>
</evidence>
<comment type="subunit">
    <text evidence="2 5">Heterohexamer of two PFD-alpha type and four PFD-beta type subunits.</text>
</comment>
<dbReference type="EMBL" id="JAZDUA010000125">
    <property type="protein sequence ID" value="KAK7867170.1"/>
    <property type="molecule type" value="Genomic_DNA"/>
</dbReference>
<name>A0AAN9VS99_9ORTH</name>
<dbReference type="GO" id="GO:0016272">
    <property type="term" value="C:prefoldin complex"/>
    <property type="evidence" value="ECO:0007669"/>
    <property type="project" value="UniProtKB-UniRule"/>
</dbReference>
<evidence type="ECO:0000256" key="1">
    <source>
        <dbReference type="ARBA" id="ARBA00008045"/>
    </source>
</evidence>
<dbReference type="GO" id="GO:0006457">
    <property type="term" value="P:protein folding"/>
    <property type="evidence" value="ECO:0007669"/>
    <property type="project" value="UniProtKB-UniRule"/>
</dbReference>
<dbReference type="InterPro" id="IPR016661">
    <property type="entry name" value="PFDN4"/>
</dbReference>
<dbReference type="FunFam" id="1.10.287.370:FF:000005">
    <property type="entry name" value="Prefoldin subunit 4"/>
    <property type="match status" value="1"/>
</dbReference>